<dbReference type="Proteomes" id="UP000729402">
    <property type="component" value="Unassembled WGS sequence"/>
</dbReference>
<accession>A0A8J5RZM3</accession>
<dbReference type="EMBL" id="JAAALK010000286">
    <property type="protein sequence ID" value="KAG8063866.1"/>
    <property type="molecule type" value="Genomic_DNA"/>
</dbReference>
<gene>
    <name evidence="2" type="ORF">GUJ93_ZPchr0003g17712</name>
</gene>
<proteinExistence type="predicted"/>
<feature type="region of interest" description="Disordered" evidence="1">
    <location>
        <begin position="81"/>
        <end position="104"/>
    </location>
</feature>
<evidence type="ECO:0000256" key="1">
    <source>
        <dbReference type="SAM" id="MobiDB-lite"/>
    </source>
</evidence>
<keyword evidence="3" id="KW-1185">Reference proteome</keyword>
<evidence type="ECO:0000313" key="2">
    <source>
        <dbReference type="EMBL" id="KAG8063866.1"/>
    </source>
</evidence>
<protein>
    <submittedName>
        <fullName evidence="2">Uncharacterized protein</fullName>
    </submittedName>
</protein>
<name>A0A8J5RZM3_ZIZPA</name>
<evidence type="ECO:0000313" key="3">
    <source>
        <dbReference type="Proteomes" id="UP000729402"/>
    </source>
</evidence>
<reference evidence="2" key="1">
    <citation type="journal article" date="2021" name="bioRxiv">
        <title>Whole Genome Assembly and Annotation of Northern Wild Rice, Zizania palustris L., Supports a Whole Genome Duplication in the Zizania Genus.</title>
        <authorList>
            <person name="Haas M."/>
            <person name="Kono T."/>
            <person name="Macchietto M."/>
            <person name="Millas R."/>
            <person name="McGilp L."/>
            <person name="Shao M."/>
            <person name="Duquette J."/>
            <person name="Hirsch C.N."/>
            <person name="Kimball J."/>
        </authorList>
    </citation>
    <scope>NUCLEOTIDE SEQUENCE</scope>
    <source>
        <tissue evidence="2">Fresh leaf tissue</tissue>
    </source>
</reference>
<dbReference type="AlphaFoldDB" id="A0A8J5RZM3"/>
<organism evidence="2 3">
    <name type="scientific">Zizania palustris</name>
    <name type="common">Northern wild rice</name>
    <dbReference type="NCBI Taxonomy" id="103762"/>
    <lineage>
        <taxon>Eukaryota</taxon>
        <taxon>Viridiplantae</taxon>
        <taxon>Streptophyta</taxon>
        <taxon>Embryophyta</taxon>
        <taxon>Tracheophyta</taxon>
        <taxon>Spermatophyta</taxon>
        <taxon>Magnoliopsida</taxon>
        <taxon>Liliopsida</taxon>
        <taxon>Poales</taxon>
        <taxon>Poaceae</taxon>
        <taxon>BOP clade</taxon>
        <taxon>Oryzoideae</taxon>
        <taxon>Oryzeae</taxon>
        <taxon>Zizaniinae</taxon>
        <taxon>Zizania</taxon>
    </lineage>
</organism>
<reference evidence="2" key="2">
    <citation type="submission" date="2021-02" db="EMBL/GenBank/DDBJ databases">
        <authorList>
            <person name="Kimball J.A."/>
            <person name="Haas M.W."/>
            <person name="Macchietto M."/>
            <person name="Kono T."/>
            <person name="Duquette J."/>
            <person name="Shao M."/>
        </authorList>
    </citation>
    <scope>NUCLEOTIDE SEQUENCE</scope>
    <source>
        <tissue evidence="2">Fresh leaf tissue</tissue>
    </source>
</reference>
<sequence>MGGLAGFGDLLKVSLLRRDAKDGGGLGAIVLLCQVPFEKKKAERNENELSTHTYPQLQFEPQLQPDPQLQDMLSSLYSVSSSNSRLKEKKSFEMMSTMHNLHHL</sequence>
<comment type="caution">
    <text evidence="2">The sequence shown here is derived from an EMBL/GenBank/DDBJ whole genome shotgun (WGS) entry which is preliminary data.</text>
</comment>